<dbReference type="InterPro" id="IPR039422">
    <property type="entry name" value="MarR/SlyA-like"/>
</dbReference>
<dbReference type="SMART" id="SM00347">
    <property type="entry name" value="HTH_MARR"/>
    <property type="match status" value="1"/>
</dbReference>
<dbReference type="PANTHER" id="PTHR33164:SF43">
    <property type="entry name" value="HTH-TYPE TRANSCRIPTIONAL REPRESSOR YETL"/>
    <property type="match status" value="1"/>
</dbReference>
<dbReference type="InterPro" id="IPR036388">
    <property type="entry name" value="WH-like_DNA-bd_sf"/>
</dbReference>
<organism evidence="2 3">
    <name type="scientific">Microbacterium awajiense</name>
    <dbReference type="NCBI Taxonomy" id="415214"/>
    <lineage>
        <taxon>Bacteria</taxon>
        <taxon>Bacillati</taxon>
        <taxon>Actinomycetota</taxon>
        <taxon>Actinomycetes</taxon>
        <taxon>Micrococcales</taxon>
        <taxon>Microbacteriaceae</taxon>
        <taxon>Microbacterium</taxon>
    </lineage>
</organism>
<evidence type="ECO:0000313" key="2">
    <source>
        <dbReference type="EMBL" id="GAA3623017.1"/>
    </source>
</evidence>
<dbReference type="CDD" id="cd00090">
    <property type="entry name" value="HTH_ARSR"/>
    <property type="match status" value="1"/>
</dbReference>
<accession>A0ABP7A1A8</accession>
<dbReference type="PANTHER" id="PTHR33164">
    <property type="entry name" value="TRANSCRIPTIONAL REGULATOR, MARR FAMILY"/>
    <property type="match status" value="1"/>
</dbReference>
<evidence type="ECO:0000313" key="3">
    <source>
        <dbReference type="Proteomes" id="UP001501697"/>
    </source>
</evidence>
<dbReference type="Gene3D" id="1.10.10.10">
    <property type="entry name" value="Winged helix-like DNA-binding domain superfamily/Winged helix DNA-binding domain"/>
    <property type="match status" value="2"/>
</dbReference>
<dbReference type="Proteomes" id="UP001501697">
    <property type="component" value="Unassembled WGS sequence"/>
</dbReference>
<comment type="caution">
    <text evidence="2">The sequence shown here is derived from an EMBL/GenBank/DDBJ whole genome shotgun (WGS) entry which is preliminary data.</text>
</comment>
<dbReference type="PROSITE" id="PS50995">
    <property type="entry name" value="HTH_MARR_2"/>
    <property type="match status" value="1"/>
</dbReference>
<protein>
    <recommendedName>
        <fullName evidence="1">HTH marR-type domain-containing protein</fullName>
    </recommendedName>
</protein>
<dbReference type="InterPro" id="IPR000835">
    <property type="entry name" value="HTH_MarR-typ"/>
</dbReference>
<sequence length="280" mass="29956">MLPEQRSIRALAHALVLMARITVRLSRVSPPAADGVEYTNLMVRILIALDATGGCTPSELSDRLGVARSAISRTLRQLHTRGIVSRRVDTKDMRYVRLRLSAKGRRSLDVFVESAVGAVADIEPLVDEMVQTLEVARDGLEVREDATLLEALDELGETGARFVADVLPRETELGVGNATQRFVLWVLRDGGSATAGEVAALLGIEPTRVLAATDQLHALDLVEVGSDAARADASSTLTATPTGAALADAHAEQFGLHAEAFLSHLHSVCRLARRVSVTEG</sequence>
<keyword evidence="3" id="KW-1185">Reference proteome</keyword>
<dbReference type="InterPro" id="IPR036390">
    <property type="entry name" value="WH_DNA-bd_sf"/>
</dbReference>
<dbReference type="PRINTS" id="PR00598">
    <property type="entry name" value="HTHMARR"/>
</dbReference>
<proteinExistence type="predicted"/>
<reference evidence="3" key="1">
    <citation type="journal article" date="2019" name="Int. J. Syst. Evol. Microbiol.">
        <title>The Global Catalogue of Microorganisms (GCM) 10K type strain sequencing project: providing services to taxonomists for standard genome sequencing and annotation.</title>
        <authorList>
            <consortium name="The Broad Institute Genomics Platform"/>
            <consortium name="The Broad Institute Genome Sequencing Center for Infectious Disease"/>
            <person name="Wu L."/>
            <person name="Ma J."/>
        </authorList>
    </citation>
    <scope>NUCLEOTIDE SEQUENCE [LARGE SCALE GENOMIC DNA]</scope>
    <source>
        <strain evidence="3">JCM 16544</strain>
    </source>
</reference>
<name>A0ABP7A1A8_9MICO</name>
<feature type="domain" description="HTH marR-type" evidence="1">
    <location>
        <begin position="8"/>
        <end position="157"/>
    </location>
</feature>
<dbReference type="Pfam" id="PF12802">
    <property type="entry name" value="MarR_2"/>
    <property type="match status" value="1"/>
</dbReference>
<gene>
    <name evidence="2" type="ORF">GCM10022200_01520</name>
</gene>
<dbReference type="SUPFAM" id="SSF46785">
    <property type="entry name" value="Winged helix' DNA-binding domain"/>
    <property type="match status" value="2"/>
</dbReference>
<dbReference type="EMBL" id="BAAAYU010000001">
    <property type="protein sequence ID" value="GAA3623017.1"/>
    <property type="molecule type" value="Genomic_DNA"/>
</dbReference>
<evidence type="ECO:0000259" key="1">
    <source>
        <dbReference type="PROSITE" id="PS50995"/>
    </source>
</evidence>
<dbReference type="RefSeq" id="WP_344735922.1">
    <property type="nucleotide sequence ID" value="NZ_BAAAYU010000001.1"/>
</dbReference>
<dbReference type="InterPro" id="IPR011991">
    <property type="entry name" value="ArsR-like_HTH"/>
</dbReference>